<dbReference type="RefSeq" id="WP_167940559.1">
    <property type="nucleotide sequence ID" value="NZ_JAATJA010000001.1"/>
</dbReference>
<dbReference type="InterPro" id="IPR025129">
    <property type="entry name" value="DUF4055"/>
</dbReference>
<evidence type="ECO:0000313" key="3">
    <source>
        <dbReference type="Proteomes" id="UP000580856"/>
    </source>
</evidence>
<organism evidence="2 3">
    <name type="scientific">Desulfobaculum xiamenense</name>
    <dbReference type="NCBI Taxonomy" id="995050"/>
    <lineage>
        <taxon>Bacteria</taxon>
        <taxon>Pseudomonadati</taxon>
        <taxon>Thermodesulfobacteriota</taxon>
        <taxon>Desulfovibrionia</taxon>
        <taxon>Desulfovibrionales</taxon>
        <taxon>Desulfovibrionaceae</taxon>
        <taxon>Desulfobaculum</taxon>
    </lineage>
</organism>
<dbReference type="Pfam" id="PF13264">
    <property type="entry name" value="DUF4055"/>
    <property type="match status" value="1"/>
</dbReference>
<evidence type="ECO:0000259" key="1">
    <source>
        <dbReference type="Pfam" id="PF13264"/>
    </source>
</evidence>
<name>A0A846QGU6_9BACT</name>
<reference evidence="2 3" key="1">
    <citation type="submission" date="2020-03" db="EMBL/GenBank/DDBJ databases">
        <title>Genomic Encyclopedia of Type Strains, Phase IV (KMG-IV): sequencing the most valuable type-strain genomes for metagenomic binning, comparative biology and taxonomic classification.</title>
        <authorList>
            <person name="Goeker M."/>
        </authorList>
    </citation>
    <scope>NUCLEOTIDE SEQUENCE [LARGE SCALE GENOMIC DNA]</scope>
    <source>
        <strain evidence="2 3">DSM 24233</strain>
    </source>
</reference>
<keyword evidence="3" id="KW-1185">Reference proteome</keyword>
<accession>A0A846QGU6</accession>
<dbReference type="EMBL" id="JAATJA010000001">
    <property type="protein sequence ID" value="NJB67508.1"/>
    <property type="molecule type" value="Genomic_DNA"/>
</dbReference>
<comment type="caution">
    <text evidence="2">The sequence shown here is derived from an EMBL/GenBank/DDBJ whole genome shotgun (WGS) entry which is preliminary data.</text>
</comment>
<proteinExistence type="predicted"/>
<evidence type="ECO:0000313" key="2">
    <source>
        <dbReference type="EMBL" id="NJB67508.1"/>
    </source>
</evidence>
<dbReference type="Proteomes" id="UP000580856">
    <property type="component" value="Unassembled WGS sequence"/>
</dbReference>
<feature type="domain" description="DUF4055" evidence="1">
    <location>
        <begin position="262"/>
        <end position="398"/>
    </location>
</feature>
<protein>
    <recommendedName>
        <fullName evidence="1">DUF4055 domain-containing protein</fullName>
    </recommendedName>
</protein>
<gene>
    <name evidence="2" type="ORF">GGQ74_001148</name>
</gene>
<dbReference type="AlphaFoldDB" id="A0A846QGU6"/>
<sequence>MTSIEQKHPVANPLQEHEDYVVRLRLPVALMGGTQAMRDADRAFLPQEPAESAAAYRARRDRTVLHNAYRRTVAYLTGQVFARDVVLGEDVPEAAVEFAENVDNAGNALSIFAEEVFRAGVDHGVAHILVDMPPAPRDAQGRTRELTRAEEREQRRRPYWVLVRGEHVIGWRSEVEGGRSRLTQVRIRESVSEPDGEYGVRRVERIRLLEPGRYELWEKRKGKGGDETWARIEEGVTTLDEIPLVTFMPGDRESAMTARPALEDLAYLNLAHWQSSSDQRNILHFCRVPLLFGKCLTRDEAGDIVVGPNRLIHSDSENADLKSVEHGGAAIEAGRRDLKDLEEAMALYGLQLLMPRTGNITATEKALDSAESDSTLKSWALQFRDALEQALHFTARWLGQEGGGSCEVNTEFRMQDGLDADLLLKAEQQGVISTQVVFEEFKRRGLLADSWEWREIEASFQNRPGLGLAALAGTFLRGDRPDSGASKA</sequence>